<evidence type="ECO:0000313" key="1">
    <source>
        <dbReference type="EMBL" id="EEC15283.1"/>
    </source>
</evidence>
<reference evidence="1 3" key="1">
    <citation type="submission" date="2008-03" db="EMBL/GenBank/DDBJ databases">
        <title>Annotation of Ixodes scapularis.</title>
        <authorList>
            <consortium name="Ixodes scapularis Genome Project Consortium"/>
            <person name="Caler E."/>
            <person name="Hannick L.I."/>
            <person name="Bidwell S."/>
            <person name="Joardar V."/>
            <person name="Thiagarajan M."/>
            <person name="Amedeo P."/>
            <person name="Galinsky K.J."/>
            <person name="Schobel S."/>
            <person name="Inman J."/>
            <person name="Hostetler J."/>
            <person name="Miller J."/>
            <person name="Hammond M."/>
            <person name="Megy K."/>
            <person name="Lawson D."/>
            <person name="Kodira C."/>
            <person name="Sutton G."/>
            <person name="Meyer J."/>
            <person name="Hill C.A."/>
            <person name="Birren B."/>
            <person name="Nene V."/>
            <person name="Collins F."/>
            <person name="Alarcon-Chaidez F."/>
            <person name="Wikel S."/>
            <person name="Strausberg R."/>
        </authorList>
    </citation>
    <scope>NUCLEOTIDE SEQUENCE [LARGE SCALE GENOMIC DNA]</scope>
    <source>
        <strain evidence="3">Wikel</strain>
        <strain evidence="1">Wikel colony</strain>
    </source>
</reference>
<evidence type="ECO:0000313" key="2">
    <source>
        <dbReference type="EnsemblMetazoa" id="ISCW021186-PA"/>
    </source>
</evidence>
<dbReference type="EMBL" id="ABJB010152513">
    <property type="status" value="NOT_ANNOTATED_CDS"/>
    <property type="molecule type" value="Genomic_DNA"/>
</dbReference>
<dbReference type="Proteomes" id="UP000001555">
    <property type="component" value="Unassembled WGS sequence"/>
</dbReference>
<dbReference type="VEuPathDB" id="VectorBase:ISCW021186"/>
<gene>
    <name evidence="1" type="ORF">IscW_ISCW021186</name>
</gene>
<accession>B7Q8W1</accession>
<organism>
    <name type="scientific">Ixodes scapularis</name>
    <name type="common">Black-legged tick</name>
    <name type="synonym">Deer tick</name>
    <dbReference type="NCBI Taxonomy" id="6945"/>
    <lineage>
        <taxon>Eukaryota</taxon>
        <taxon>Metazoa</taxon>
        <taxon>Ecdysozoa</taxon>
        <taxon>Arthropoda</taxon>
        <taxon>Chelicerata</taxon>
        <taxon>Arachnida</taxon>
        <taxon>Acari</taxon>
        <taxon>Parasitiformes</taxon>
        <taxon>Ixodida</taxon>
        <taxon>Ixodoidea</taxon>
        <taxon>Ixodidae</taxon>
        <taxon>Ixodinae</taxon>
        <taxon>Ixodes</taxon>
    </lineage>
</organism>
<dbReference type="VEuPathDB" id="VectorBase:ISCP_015528"/>
<proteinExistence type="predicted"/>
<dbReference type="EMBL" id="DS886270">
    <property type="protein sequence ID" value="EEC15283.1"/>
    <property type="molecule type" value="Genomic_DNA"/>
</dbReference>
<protein>
    <submittedName>
        <fullName evidence="1 2">Secreted protein, putative</fullName>
    </submittedName>
</protein>
<dbReference type="AlphaFoldDB" id="B7Q8W1"/>
<sequence>IKMMFLTIFAAVLTLHVFVDDILFTEHCSYCCYLLWQYRSISCSIMHFILSFQGFFFFNLHTCSARCISGQIERRLPPGIICDPYNLVRRIKSKNNFTDCLGDIGQNSDPLVCTGCTPEVYDKLRRWQSG</sequence>
<feature type="non-terminal residue" evidence="1">
    <location>
        <position position="1"/>
    </location>
</feature>
<keyword evidence="3" id="KW-1185">Reference proteome</keyword>
<dbReference type="PaxDb" id="6945-B7Q8W1"/>
<dbReference type="VEuPathDB" id="VectorBase:ISCI021186"/>
<dbReference type="HOGENOM" id="CLU_2052171_0_0_1"/>
<name>B7Q8W1_IXOSC</name>
<evidence type="ECO:0000313" key="3">
    <source>
        <dbReference type="Proteomes" id="UP000001555"/>
    </source>
</evidence>
<reference evidence="2" key="2">
    <citation type="submission" date="2020-05" db="UniProtKB">
        <authorList>
            <consortium name="EnsemblMetazoa"/>
        </authorList>
    </citation>
    <scope>IDENTIFICATION</scope>
    <source>
        <strain evidence="2">wikel</strain>
    </source>
</reference>
<dbReference type="EnsemblMetazoa" id="ISCW021186-RA">
    <property type="protein sequence ID" value="ISCW021186-PA"/>
    <property type="gene ID" value="ISCW021186"/>
</dbReference>